<reference evidence="7 8" key="1">
    <citation type="submission" date="2019-01" db="EMBL/GenBank/DDBJ databases">
        <title>Geovibrio thiophilus DSM 11263, complete genome.</title>
        <authorList>
            <person name="Spring S."/>
            <person name="Bunk B."/>
            <person name="Sproer C."/>
        </authorList>
    </citation>
    <scope>NUCLEOTIDE SEQUENCE [LARGE SCALE GENOMIC DNA]</scope>
    <source>
        <strain evidence="7 8">DSM 11263</strain>
    </source>
</reference>
<dbReference type="PANTHER" id="PTHR43742">
    <property type="entry name" value="TRIMETHYLAMINE-N-OXIDE REDUCTASE"/>
    <property type="match status" value="1"/>
</dbReference>
<dbReference type="Proteomes" id="UP000287502">
    <property type="component" value="Chromosome"/>
</dbReference>
<keyword evidence="2" id="KW-0479">Metal-binding</keyword>
<dbReference type="PANTHER" id="PTHR43742:SF6">
    <property type="entry name" value="OXIDOREDUCTASE YYAE-RELATED"/>
    <property type="match status" value="1"/>
</dbReference>
<dbReference type="InterPro" id="IPR050612">
    <property type="entry name" value="Prok_Mopterin_Oxidored"/>
</dbReference>
<dbReference type="Gene3D" id="3.40.228.10">
    <property type="entry name" value="Dimethylsulfoxide Reductase, domain 2"/>
    <property type="match status" value="1"/>
</dbReference>
<comment type="similarity">
    <text evidence="1">Belongs to the prokaryotic molybdopterin-containing oxidoreductase family.</text>
</comment>
<dbReference type="GO" id="GO:0016491">
    <property type="term" value="F:oxidoreductase activity"/>
    <property type="evidence" value="ECO:0007669"/>
    <property type="project" value="InterPro"/>
</dbReference>
<feature type="domain" description="Molybdopterin dinucleotide-binding" evidence="6">
    <location>
        <begin position="431"/>
        <end position="528"/>
    </location>
</feature>
<sequence length="538" mass="59576">MKTFCSKDCPDFCDFYIEEENGKPVFKSAEEKNGRNGFVCSKLKDFYEREITHGAESDPESLSKAAELIKSLNGSEFLFMRGSGSLGYAMGWWDVLFSGIKDAVFIEGSPCDITGETAHEFDFGVCDNPPAENLKNADSIIIFGRNAKVVSQHFFSYLLRLKKAGKRILYIDPIRTETAPSATDFIQINPACDGLLCEAYLTEDSGRRRELIAQTGLTEAEYNLFAGYIKKGRTAFITGFGLQRYKNGMAMVRWINRLAVKTGNESLLYYARGSKTELASVPKQPVRRVNISLLPDIIEQFPLMIIVGANPAVTFPETDKWHKALEKVKLISIDTNITETSKHADVFIRAGGMFAQNDVMGSYFFNDRPSVRGKFAALPSDSELAAELAGLLGVRLDITDPETVERKAPPSRKYTEKPLESAYPHESEGYRLITGSHTSYLNSQVPPSMGENDAFVFISPETAEKEQLTDGSNVEVFSPSGSFTGVINVSANIAGNVIFAYKNRKMTKGYINCATPVILTDSGNGVAYYDTFVNMVRK</sequence>
<proteinExistence type="inferred from homology"/>
<keyword evidence="8" id="KW-1185">Reference proteome</keyword>
<dbReference type="AlphaFoldDB" id="A0A3R5XYW9"/>
<evidence type="ECO:0000313" key="8">
    <source>
        <dbReference type="Proteomes" id="UP000287502"/>
    </source>
</evidence>
<protein>
    <submittedName>
        <fullName evidence="7">Uncharacterized protein</fullName>
    </submittedName>
</protein>
<gene>
    <name evidence="7" type="ORF">EP073_12230</name>
</gene>
<evidence type="ECO:0000256" key="2">
    <source>
        <dbReference type="ARBA" id="ARBA00022723"/>
    </source>
</evidence>
<dbReference type="GO" id="GO:0046872">
    <property type="term" value="F:metal ion binding"/>
    <property type="evidence" value="ECO:0007669"/>
    <property type="project" value="UniProtKB-KW"/>
</dbReference>
<organism evidence="7 8">
    <name type="scientific">Geovibrio thiophilus</name>
    <dbReference type="NCBI Taxonomy" id="139438"/>
    <lineage>
        <taxon>Bacteria</taxon>
        <taxon>Pseudomonadati</taxon>
        <taxon>Deferribacterota</taxon>
        <taxon>Deferribacteres</taxon>
        <taxon>Deferribacterales</taxon>
        <taxon>Geovibrionaceae</taxon>
        <taxon>Geovibrio</taxon>
    </lineage>
</organism>
<dbReference type="SUPFAM" id="SSF50692">
    <property type="entry name" value="ADC-like"/>
    <property type="match status" value="1"/>
</dbReference>
<evidence type="ECO:0000259" key="5">
    <source>
        <dbReference type="Pfam" id="PF00384"/>
    </source>
</evidence>
<dbReference type="EMBL" id="CP035108">
    <property type="protein sequence ID" value="QAR34143.1"/>
    <property type="molecule type" value="Genomic_DNA"/>
</dbReference>
<dbReference type="SUPFAM" id="SSF53706">
    <property type="entry name" value="Formate dehydrogenase/DMSO reductase, domains 1-3"/>
    <property type="match status" value="1"/>
</dbReference>
<keyword evidence="3" id="KW-0408">Iron</keyword>
<evidence type="ECO:0000256" key="1">
    <source>
        <dbReference type="ARBA" id="ARBA00010312"/>
    </source>
</evidence>
<dbReference type="InterPro" id="IPR006656">
    <property type="entry name" value="Mopterin_OxRdtase"/>
</dbReference>
<dbReference type="OrthoDB" id="9810782at2"/>
<dbReference type="KEGG" id="gtl:EP073_12230"/>
<dbReference type="Gene3D" id="3.40.50.740">
    <property type="match status" value="2"/>
</dbReference>
<name>A0A3R5XYW9_9BACT</name>
<dbReference type="GO" id="GO:0043546">
    <property type="term" value="F:molybdopterin cofactor binding"/>
    <property type="evidence" value="ECO:0007669"/>
    <property type="project" value="InterPro"/>
</dbReference>
<dbReference type="GO" id="GO:0051536">
    <property type="term" value="F:iron-sulfur cluster binding"/>
    <property type="evidence" value="ECO:0007669"/>
    <property type="project" value="UniProtKB-KW"/>
</dbReference>
<dbReference type="InterPro" id="IPR006657">
    <property type="entry name" value="MoPterin_dinucl-bd_dom"/>
</dbReference>
<accession>A0A3R5XYW9</accession>
<feature type="domain" description="Molybdopterin oxidoreductase" evidence="5">
    <location>
        <begin position="122"/>
        <end position="346"/>
    </location>
</feature>
<evidence type="ECO:0000256" key="3">
    <source>
        <dbReference type="ARBA" id="ARBA00023004"/>
    </source>
</evidence>
<dbReference type="InterPro" id="IPR009010">
    <property type="entry name" value="Asp_de-COase-like_dom_sf"/>
</dbReference>
<dbReference type="Pfam" id="PF01568">
    <property type="entry name" value="Molydop_binding"/>
    <property type="match status" value="1"/>
</dbReference>
<evidence type="ECO:0000313" key="7">
    <source>
        <dbReference type="EMBL" id="QAR34143.1"/>
    </source>
</evidence>
<evidence type="ECO:0000259" key="6">
    <source>
        <dbReference type="Pfam" id="PF01568"/>
    </source>
</evidence>
<keyword evidence="4" id="KW-0411">Iron-sulfur</keyword>
<dbReference type="Pfam" id="PF00384">
    <property type="entry name" value="Molybdopterin"/>
    <property type="match status" value="1"/>
</dbReference>
<dbReference type="Gene3D" id="2.40.40.20">
    <property type="match status" value="1"/>
</dbReference>
<dbReference type="RefSeq" id="WP_128467448.1">
    <property type="nucleotide sequence ID" value="NZ_CP035108.1"/>
</dbReference>
<evidence type="ECO:0000256" key="4">
    <source>
        <dbReference type="ARBA" id="ARBA00023014"/>
    </source>
</evidence>